<dbReference type="EMBL" id="BBJU01000029">
    <property type="protein sequence ID" value="GAK72968.1"/>
    <property type="molecule type" value="Genomic_DNA"/>
</dbReference>
<dbReference type="SUPFAM" id="SSF51430">
    <property type="entry name" value="NAD(P)-linked oxidoreductase"/>
    <property type="match status" value="1"/>
</dbReference>
<dbReference type="PANTHER" id="PTHR42686">
    <property type="entry name" value="GH17980P-RELATED"/>
    <property type="match status" value="1"/>
</dbReference>
<gene>
    <name evidence="2" type="ORF">RRU01S_29_00850</name>
</gene>
<proteinExistence type="predicted"/>
<dbReference type="RefSeq" id="WP_045232389.1">
    <property type="nucleotide sequence ID" value="NZ_BBJU01000029.1"/>
</dbReference>
<reference evidence="2 3" key="1">
    <citation type="submission" date="2014-08" db="EMBL/GenBank/DDBJ databases">
        <title>Whole genome shotgun sequence of Rhizobium rubi NBRC 13261.</title>
        <authorList>
            <person name="Katano-Makiyama Y."/>
            <person name="Hosoyama A."/>
            <person name="Hashimoto M."/>
            <person name="Hosoyama Y."/>
            <person name="Noguchi M."/>
            <person name="Tsuchikane K."/>
            <person name="Uohara A."/>
            <person name="Ohji S."/>
            <person name="Ichikawa N."/>
            <person name="Kimura A."/>
            <person name="Yamazoe A."/>
            <person name="Fujita N."/>
        </authorList>
    </citation>
    <scope>NUCLEOTIDE SEQUENCE [LARGE SCALE GENOMIC DNA]</scope>
    <source>
        <strain evidence="2 3">NBRC 13261</strain>
    </source>
</reference>
<organism evidence="2 3">
    <name type="scientific">Agrobacterium rubi TR3 = NBRC 13261</name>
    <dbReference type="NCBI Taxonomy" id="1368415"/>
    <lineage>
        <taxon>Bacteria</taxon>
        <taxon>Pseudomonadati</taxon>
        <taxon>Pseudomonadota</taxon>
        <taxon>Alphaproteobacteria</taxon>
        <taxon>Hyphomicrobiales</taxon>
        <taxon>Rhizobiaceae</taxon>
        <taxon>Rhizobium/Agrobacterium group</taxon>
        <taxon>Agrobacterium</taxon>
    </lineage>
</organism>
<dbReference type="eggNOG" id="COG0667">
    <property type="taxonomic scope" value="Bacteria"/>
</dbReference>
<dbReference type="OrthoDB" id="9768851at2"/>
<dbReference type="InterPro" id="IPR023210">
    <property type="entry name" value="NADP_OxRdtase_dom"/>
</dbReference>
<dbReference type="InterPro" id="IPR020471">
    <property type="entry name" value="AKR"/>
</dbReference>
<evidence type="ECO:0000313" key="2">
    <source>
        <dbReference type="EMBL" id="GAK72968.1"/>
    </source>
</evidence>
<name>A0A081D222_9HYPH</name>
<evidence type="ECO:0000313" key="3">
    <source>
        <dbReference type="Proteomes" id="UP000028701"/>
    </source>
</evidence>
<dbReference type="Pfam" id="PF00248">
    <property type="entry name" value="Aldo_ket_red"/>
    <property type="match status" value="1"/>
</dbReference>
<comment type="caution">
    <text evidence="2">The sequence shown here is derived from an EMBL/GenBank/DDBJ whole genome shotgun (WGS) entry which is preliminary data.</text>
</comment>
<evidence type="ECO:0000259" key="1">
    <source>
        <dbReference type="Pfam" id="PF00248"/>
    </source>
</evidence>
<dbReference type="Proteomes" id="UP000028701">
    <property type="component" value="Unassembled WGS sequence"/>
</dbReference>
<accession>A0A081D222</accession>
<sequence>MSKTIKASTPRPVGKTGLKVTALGIGSAPLGGLYAPVKTADALNMLQAAWAAGIRYFDTAPMYGNGRSEHLVGQVLRETGEKSFVLSTKVGRLMTTERAGRSLPPAPPKNPLDPGWWNGLPFREVFDYSYDGVMRSFDDSQQRLGLPNPDILYVHDIGRVTHADLHDHHWSALTKGGGFRALTELRAAGDIKGFGLGVNEWQAIRDALDEADLDCSMLAGRYTLLDQDAERDFLPLVQKRGMALVVAGVYNSGILASSSAKPKFNYADAPVEIIEKADRLRTICNRFDVPLPAAAIQFPLRHPATTCVVIGAKTAAQLNGNVAWFDQDIPEELWTTLENDGLIGA</sequence>
<dbReference type="GO" id="GO:0005829">
    <property type="term" value="C:cytosol"/>
    <property type="evidence" value="ECO:0007669"/>
    <property type="project" value="TreeGrafter"/>
</dbReference>
<dbReference type="PANTHER" id="PTHR42686:SF1">
    <property type="entry name" value="GH17980P-RELATED"/>
    <property type="match status" value="1"/>
</dbReference>
<dbReference type="GO" id="GO:0016491">
    <property type="term" value="F:oxidoreductase activity"/>
    <property type="evidence" value="ECO:0007669"/>
    <property type="project" value="InterPro"/>
</dbReference>
<dbReference type="AlphaFoldDB" id="A0A081D222"/>
<dbReference type="Gene3D" id="3.20.20.100">
    <property type="entry name" value="NADP-dependent oxidoreductase domain"/>
    <property type="match status" value="1"/>
</dbReference>
<dbReference type="InterPro" id="IPR036812">
    <property type="entry name" value="NAD(P)_OxRdtase_dom_sf"/>
</dbReference>
<feature type="domain" description="NADP-dependent oxidoreductase" evidence="1">
    <location>
        <begin position="23"/>
        <end position="337"/>
    </location>
</feature>
<protein>
    <submittedName>
        <fullName evidence="2">Putative pyridoxal 4-dehydrogenase</fullName>
    </submittedName>
</protein>